<dbReference type="AlphaFoldDB" id="A0A1M5KX04"/>
<reference evidence="4" key="1">
    <citation type="submission" date="2016-11" db="EMBL/GenBank/DDBJ databases">
        <authorList>
            <person name="Varghese N."/>
            <person name="Submissions S."/>
        </authorList>
    </citation>
    <scope>NUCLEOTIDE SEQUENCE [LARGE SCALE GENOMIC DNA]</scope>
    <source>
        <strain evidence="4">DSM 22638</strain>
    </source>
</reference>
<accession>A0A1M5KX04</accession>
<keyword evidence="1" id="KW-0597">Phosphoprotein</keyword>
<protein>
    <submittedName>
        <fullName evidence="3">Response regulator receiver domain-containing protein</fullName>
    </submittedName>
</protein>
<feature type="modified residue" description="4-aspartylphosphate" evidence="1">
    <location>
        <position position="62"/>
    </location>
</feature>
<dbReference type="InterPro" id="IPR001789">
    <property type="entry name" value="Sig_transdc_resp-reg_receiver"/>
</dbReference>
<proteinExistence type="predicted"/>
<dbReference type="InterPro" id="IPR052893">
    <property type="entry name" value="TCS_response_regulator"/>
</dbReference>
<dbReference type="InterPro" id="IPR011006">
    <property type="entry name" value="CheY-like_superfamily"/>
</dbReference>
<dbReference type="PANTHER" id="PTHR44520">
    <property type="entry name" value="RESPONSE REGULATOR RCP1-RELATED"/>
    <property type="match status" value="1"/>
</dbReference>
<organism evidence="3 4">
    <name type="scientific">Flagellimonas flava</name>
    <dbReference type="NCBI Taxonomy" id="570519"/>
    <lineage>
        <taxon>Bacteria</taxon>
        <taxon>Pseudomonadati</taxon>
        <taxon>Bacteroidota</taxon>
        <taxon>Flavobacteriia</taxon>
        <taxon>Flavobacteriales</taxon>
        <taxon>Flavobacteriaceae</taxon>
        <taxon>Flagellimonas</taxon>
    </lineage>
</organism>
<dbReference type="PANTHER" id="PTHR44520:SF2">
    <property type="entry name" value="RESPONSE REGULATOR RCP1"/>
    <property type="match status" value="1"/>
</dbReference>
<sequence length="139" mass="15712">MNEPKVFLVDDDFIFREVAEVMIKTSGLSTAVTHLENGLEAYNKLLELSETPLELPDVMLLDINMPVMNGWELLEELKMGPSNIRDQVQIHILTSSIAPEDLNLSKTYNFINGYITKPLTDADMEKLIFSLRSARSSSH</sequence>
<dbReference type="Proteomes" id="UP000184532">
    <property type="component" value="Unassembled WGS sequence"/>
</dbReference>
<gene>
    <name evidence="3" type="ORF">SAMN04488116_1825</name>
</gene>
<dbReference type="OrthoDB" id="673128at2"/>
<dbReference type="SMART" id="SM00448">
    <property type="entry name" value="REC"/>
    <property type="match status" value="1"/>
</dbReference>
<dbReference type="EMBL" id="FQWL01000002">
    <property type="protein sequence ID" value="SHG57200.1"/>
    <property type="molecule type" value="Genomic_DNA"/>
</dbReference>
<dbReference type="GO" id="GO:0000160">
    <property type="term" value="P:phosphorelay signal transduction system"/>
    <property type="evidence" value="ECO:0007669"/>
    <property type="project" value="InterPro"/>
</dbReference>
<name>A0A1M5KX04_9FLAO</name>
<dbReference type="PROSITE" id="PS50110">
    <property type="entry name" value="RESPONSE_REGULATORY"/>
    <property type="match status" value="1"/>
</dbReference>
<dbReference type="Gene3D" id="3.40.50.2300">
    <property type="match status" value="1"/>
</dbReference>
<feature type="domain" description="Response regulatory" evidence="2">
    <location>
        <begin position="5"/>
        <end position="132"/>
    </location>
</feature>
<evidence type="ECO:0000313" key="4">
    <source>
        <dbReference type="Proteomes" id="UP000184532"/>
    </source>
</evidence>
<evidence type="ECO:0000313" key="3">
    <source>
        <dbReference type="EMBL" id="SHG57200.1"/>
    </source>
</evidence>
<evidence type="ECO:0000259" key="2">
    <source>
        <dbReference type="PROSITE" id="PS50110"/>
    </source>
</evidence>
<dbReference type="RefSeq" id="WP_073178574.1">
    <property type="nucleotide sequence ID" value="NZ_FQWL01000002.1"/>
</dbReference>
<evidence type="ECO:0000256" key="1">
    <source>
        <dbReference type="PROSITE-ProRule" id="PRU00169"/>
    </source>
</evidence>
<keyword evidence="4" id="KW-1185">Reference proteome</keyword>
<dbReference type="STRING" id="570519.SAMN04488116_1825"/>
<dbReference type="SUPFAM" id="SSF52172">
    <property type="entry name" value="CheY-like"/>
    <property type="match status" value="1"/>
</dbReference>
<dbReference type="Pfam" id="PF00072">
    <property type="entry name" value="Response_reg"/>
    <property type="match status" value="1"/>
</dbReference>